<evidence type="ECO:0000313" key="3">
    <source>
        <dbReference type="EMBL" id="KYN94803.1"/>
    </source>
</evidence>
<dbReference type="PANTHER" id="PTHR12963">
    <property type="entry name" value="THYROID RECEPTOR INTERACTING PROTEIN RELATED"/>
    <property type="match status" value="1"/>
</dbReference>
<dbReference type="PANTHER" id="PTHR12963:SF4">
    <property type="entry name" value="ACTIVATING SIGNAL COINTEGRATOR 1"/>
    <property type="match status" value="1"/>
</dbReference>
<feature type="compositionally biased region" description="Low complexity" evidence="1">
    <location>
        <begin position="234"/>
        <end position="243"/>
    </location>
</feature>
<dbReference type="VEuPathDB" id="PlasmoDB:PRG01_1339900"/>
<feature type="domain" description="TRIP4/RQT4 C2HC5-type zinc finger" evidence="2">
    <location>
        <begin position="297"/>
        <end position="339"/>
    </location>
</feature>
<evidence type="ECO:0000259" key="2">
    <source>
        <dbReference type="Pfam" id="PF06221"/>
    </source>
</evidence>
<dbReference type="InterPro" id="IPR009349">
    <property type="entry name" value="TRIP4/RQT4_C2HC5_Znf"/>
</dbReference>
<dbReference type="RefSeq" id="XP_012764748.2">
    <property type="nucleotide sequence ID" value="XM_012909294.2"/>
</dbReference>
<evidence type="ECO:0000256" key="1">
    <source>
        <dbReference type="SAM" id="MobiDB-lite"/>
    </source>
</evidence>
<dbReference type="GO" id="GO:0072344">
    <property type="term" value="P:rescue of stalled ribosome"/>
    <property type="evidence" value="ECO:0007669"/>
    <property type="project" value="InterPro"/>
</dbReference>
<dbReference type="VEuPathDB" id="PlasmoDB:PRCDC_1336400"/>
<dbReference type="AlphaFoldDB" id="A0A151L765"/>
<proteinExistence type="predicted"/>
<dbReference type="KEGG" id="prei:PRSY57_1336400"/>
<reference evidence="3 4" key="1">
    <citation type="journal article" date="2016" name="Nat. Commun.">
        <title>Genomes of cryptic chimpanzee Plasmodium species reveal key evolutionary events leading to human malaria.</title>
        <authorList>
            <person name="Sundararaman S.A."/>
            <person name="Plenderleith L.J."/>
            <person name="Liu W."/>
            <person name="Loy D.E."/>
            <person name="Learn G.H."/>
            <person name="Li Y."/>
            <person name="Shaw K.S."/>
            <person name="Ayouba A."/>
            <person name="Peeters M."/>
            <person name="Speede S."/>
            <person name="Shaw G.M."/>
            <person name="Bushman F.D."/>
            <person name="Brisson D."/>
            <person name="Rayner J.C."/>
            <person name="Sharp P.M."/>
            <person name="Hahn B.H."/>
        </authorList>
    </citation>
    <scope>NUCLEOTIDE SEQUENCE [LARGE SCALE GENOMIC DNA]</scope>
    <source>
        <strain evidence="3 4">SY57</strain>
    </source>
</reference>
<comment type="caution">
    <text evidence="3">The sequence shown here is derived from an EMBL/GenBank/DDBJ whole genome shotgun (WGS) entry which is preliminary data.</text>
</comment>
<dbReference type="GO" id="GO:0180022">
    <property type="term" value="C:RQC-trigger complex"/>
    <property type="evidence" value="ECO:0007669"/>
    <property type="project" value="InterPro"/>
</dbReference>
<name>A0A151L765_PLARE</name>
<dbReference type="Proteomes" id="UP000076359">
    <property type="component" value="Chromosome 13"/>
</dbReference>
<dbReference type="GO" id="GO:0008270">
    <property type="term" value="F:zinc ion binding"/>
    <property type="evidence" value="ECO:0007669"/>
    <property type="project" value="InterPro"/>
</dbReference>
<accession>A0A151L765</accession>
<gene>
    <name evidence="3" type="ORF">PRSY57_1336400</name>
</gene>
<dbReference type="GO" id="GO:0005634">
    <property type="term" value="C:nucleus"/>
    <property type="evidence" value="ECO:0007669"/>
    <property type="project" value="InterPro"/>
</dbReference>
<sequence length="600" mass="71333">MDENVKYATFLRSKIVKYFNLKNDELDINYIISILNCKSYDLYDSIFLLNESFYEQNKNTKCSSLSNIKKFTQDLVNSKKKFFSSSDPNLDSPDKNFLLSNSNDIKTVGTCFQDIFENDKKINLRVNTYQNNISSQLKKNEIKQNEHFTNDFKQVFLESKTKNNNGKNKKIFDDNNKHINKNEYNDEVKNNIFQNGIIKQENNLIKNHSINDHSMLDIEKTNEQLKLEKEIKNQKNQTSQQKSNDNKREDNYFSFFNAKENNYSLKEAINFIENENNVVKYNNEQNVKEKKKKNLQICICNGQNHKIYANCLYCGKIYCTKIKYKNCIFCENQLYESHIINNLFFQSSQNNNNNNNNTKKLISSVKSSNNLNNNNNNNNTKKLISSVKSSNNFLYKYYFNTNNSYLKKAFELRDKMLKNSINEEQTKVIDDSIDWFEDDIKNEFNNQSIHFSHYDDEIKNEIINKYHEIFGKRFNEINIDIDLVNMKITENKDFLKIKEFNDYLNEKEKEYQTYLEHKKQQDINFNNARNYLSTKEKKNLSYINDLKKIFFKENSVKNDTKLNNVPQSYKCDKPTNYKSNKKYKCNVISIVDEEQEDTPS</sequence>
<dbReference type="Pfam" id="PF06221">
    <property type="entry name" value="zf-C2HC5"/>
    <property type="match status" value="1"/>
</dbReference>
<evidence type="ECO:0000313" key="4">
    <source>
        <dbReference type="Proteomes" id="UP000076359"/>
    </source>
</evidence>
<organism evidence="3 4">
    <name type="scientific">Plasmodium reichenowi</name>
    <dbReference type="NCBI Taxonomy" id="5854"/>
    <lineage>
        <taxon>Eukaryota</taxon>
        <taxon>Sar</taxon>
        <taxon>Alveolata</taxon>
        <taxon>Apicomplexa</taxon>
        <taxon>Aconoidasida</taxon>
        <taxon>Haemosporida</taxon>
        <taxon>Plasmodiidae</taxon>
        <taxon>Plasmodium</taxon>
        <taxon>Plasmodium (Laverania)</taxon>
    </lineage>
</organism>
<dbReference type="GO" id="GO:0045893">
    <property type="term" value="P:positive regulation of DNA-templated transcription"/>
    <property type="evidence" value="ECO:0007669"/>
    <property type="project" value="TreeGrafter"/>
</dbReference>
<dbReference type="GeneID" id="24532938"/>
<protein>
    <recommendedName>
        <fullName evidence="2">TRIP4/RQT4 C2HC5-type zinc finger domain-containing protein</fullName>
    </recommendedName>
</protein>
<dbReference type="InterPro" id="IPR039128">
    <property type="entry name" value="TRIP4-like"/>
</dbReference>
<feature type="region of interest" description="Disordered" evidence="1">
    <location>
        <begin position="231"/>
        <end position="250"/>
    </location>
</feature>
<dbReference type="EMBL" id="LVLA01000014">
    <property type="protein sequence ID" value="KYN94803.1"/>
    <property type="molecule type" value="Genomic_DNA"/>
</dbReference>